<dbReference type="PROSITE" id="PS00374">
    <property type="entry name" value="MGMT"/>
    <property type="match status" value="1"/>
</dbReference>
<comment type="catalytic activity">
    <reaction evidence="8">
        <text>a 6-O-methyl-2'-deoxyguanosine in DNA + L-cysteinyl-[protein] = S-methyl-L-cysteinyl-[protein] + a 2'-deoxyguanosine in DNA</text>
        <dbReference type="Rhea" id="RHEA:24000"/>
        <dbReference type="Rhea" id="RHEA-COMP:10131"/>
        <dbReference type="Rhea" id="RHEA-COMP:10132"/>
        <dbReference type="Rhea" id="RHEA-COMP:11367"/>
        <dbReference type="Rhea" id="RHEA-COMP:11368"/>
        <dbReference type="ChEBI" id="CHEBI:29950"/>
        <dbReference type="ChEBI" id="CHEBI:82612"/>
        <dbReference type="ChEBI" id="CHEBI:85445"/>
        <dbReference type="ChEBI" id="CHEBI:85448"/>
        <dbReference type="EC" id="2.1.1.63"/>
    </reaction>
</comment>
<dbReference type="Pfam" id="PF01035">
    <property type="entry name" value="DNA_binding_1"/>
    <property type="match status" value="1"/>
</dbReference>
<evidence type="ECO:0000256" key="6">
    <source>
        <dbReference type="ARBA" id="ARBA00022763"/>
    </source>
</evidence>
<evidence type="ECO:0000256" key="4">
    <source>
        <dbReference type="ARBA" id="ARBA00022603"/>
    </source>
</evidence>
<accession>A0A415ESE2</accession>
<gene>
    <name evidence="10" type="ORF">DW084_09615</name>
</gene>
<dbReference type="SUPFAM" id="SSF53155">
    <property type="entry name" value="Methylated DNA-protein cysteine methyltransferase domain"/>
    <property type="match status" value="1"/>
</dbReference>
<dbReference type="InterPro" id="IPR036217">
    <property type="entry name" value="MethylDNA_cys_MeTrfase_DNAb"/>
</dbReference>
<dbReference type="InterPro" id="IPR036388">
    <property type="entry name" value="WH-like_DNA-bd_sf"/>
</dbReference>
<evidence type="ECO:0000256" key="8">
    <source>
        <dbReference type="ARBA" id="ARBA00049348"/>
    </source>
</evidence>
<dbReference type="PANTHER" id="PTHR10815:SF5">
    <property type="entry name" value="METHYLATED-DNA--PROTEIN-CYSTEINE METHYLTRANSFERASE"/>
    <property type="match status" value="1"/>
</dbReference>
<organism evidence="10 11">
    <name type="scientific">Enterococcus casseliflavus</name>
    <name type="common">Enterococcus flavescens</name>
    <dbReference type="NCBI Taxonomy" id="37734"/>
    <lineage>
        <taxon>Bacteria</taxon>
        <taxon>Bacillati</taxon>
        <taxon>Bacillota</taxon>
        <taxon>Bacilli</taxon>
        <taxon>Lactobacillales</taxon>
        <taxon>Enterococcaceae</taxon>
        <taxon>Enterococcus</taxon>
    </lineage>
</organism>
<evidence type="ECO:0000313" key="11">
    <source>
        <dbReference type="Proteomes" id="UP000286288"/>
    </source>
</evidence>
<dbReference type="Proteomes" id="UP000286288">
    <property type="component" value="Unassembled WGS sequence"/>
</dbReference>
<dbReference type="EC" id="2.1.1.63" evidence="3"/>
<protein>
    <recommendedName>
        <fullName evidence="3">methylated-DNA--[protein]-cysteine S-methyltransferase</fullName>
        <ecNumber evidence="3">2.1.1.63</ecNumber>
    </recommendedName>
</protein>
<keyword evidence="4 10" id="KW-0489">Methyltransferase</keyword>
<evidence type="ECO:0000313" key="10">
    <source>
        <dbReference type="EMBL" id="RHK06242.1"/>
    </source>
</evidence>
<evidence type="ECO:0000256" key="1">
    <source>
        <dbReference type="ARBA" id="ARBA00001286"/>
    </source>
</evidence>
<dbReference type="SUPFAM" id="SSF46767">
    <property type="entry name" value="Methylated DNA-protein cysteine methyltransferase, C-terminal domain"/>
    <property type="match status" value="1"/>
</dbReference>
<dbReference type="InterPro" id="IPR036631">
    <property type="entry name" value="MGMT_N_sf"/>
</dbReference>
<dbReference type="InterPro" id="IPR001497">
    <property type="entry name" value="MethylDNA_cys_MeTrfase_AS"/>
</dbReference>
<evidence type="ECO:0000256" key="2">
    <source>
        <dbReference type="ARBA" id="ARBA00008711"/>
    </source>
</evidence>
<comment type="catalytic activity">
    <reaction evidence="1">
        <text>a 4-O-methyl-thymidine in DNA + L-cysteinyl-[protein] = a thymidine in DNA + S-methyl-L-cysteinyl-[protein]</text>
        <dbReference type="Rhea" id="RHEA:53428"/>
        <dbReference type="Rhea" id="RHEA-COMP:10131"/>
        <dbReference type="Rhea" id="RHEA-COMP:10132"/>
        <dbReference type="Rhea" id="RHEA-COMP:13555"/>
        <dbReference type="Rhea" id="RHEA-COMP:13556"/>
        <dbReference type="ChEBI" id="CHEBI:29950"/>
        <dbReference type="ChEBI" id="CHEBI:82612"/>
        <dbReference type="ChEBI" id="CHEBI:137386"/>
        <dbReference type="ChEBI" id="CHEBI:137387"/>
        <dbReference type="EC" id="2.1.1.63"/>
    </reaction>
</comment>
<dbReference type="NCBIfam" id="TIGR00589">
    <property type="entry name" value="ogt"/>
    <property type="match status" value="1"/>
</dbReference>
<name>A0A415ESE2_ENTCA</name>
<dbReference type="CDD" id="cd06445">
    <property type="entry name" value="ATase"/>
    <property type="match status" value="1"/>
</dbReference>
<dbReference type="GO" id="GO:0006281">
    <property type="term" value="P:DNA repair"/>
    <property type="evidence" value="ECO:0007669"/>
    <property type="project" value="UniProtKB-KW"/>
</dbReference>
<keyword evidence="7" id="KW-0234">DNA repair</keyword>
<keyword evidence="6" id="KW-0227">DNA damage</keyword>
<dbReference type="EMBL" id="QRMZ01000011">
    <property type="protein sequence ID" value="RHK06242.1"/>
    <property type="molecule type" value="Genomic_DNA"/>
</dbReference>
<reference evidence="10 11" key="1">
    <citation type="submission" date="2018-08" db="EMBL/GenBank/DDBJ databases">
        <title>A genome reference for cultivated species of the human gut microbiota.</title>
        <authorList>
            <person name="Zou Y."/>
            <person name="Xue W."/>
            <person name="Luo G."/>
        </authorList>
    </citation>
    <scope>NUCLEOTIDE SEQUENCE [LARGE SCALE GENOMIC DNA]</scope>
    <source>
        <strain evidence="10 11">AF48-16</strain>
    </source>
</reference>
<dbReference type="GO" id="GO:0003908">
    <property type="term" value="F:methylated-DNA-[protein]-cysteine S-methyltransferase activity"/>
    <property type="evidence" value="ECO:0007669"/>
    <property type="project" value="UniProtKB-EC"/>
</dbReference>
<feature type="domain" description="Methylated-DNA-[protein]-cysteine S-methyltransferase DNA binding" evidence="9">
    <location>
        <begin position="80"/>
        <end position="160"/>
    </location>
</feature>
<dbReference type="PANTHER" id="PTHR10815">
    <property type="entry name" value="METHYLATED-DNA--PROTEIN-CYSTEINE METHYLTRANSFERASE"/>
    <property type="match status" value="1"/>
</dbReference>
<evidence type="ECO:0000256" key="3">
    <source>
        <dbReference type="ARBA" id="ARBA00011918"/>
    </source>
</evidence>
<dbReference type="Gene3D" id="1.10.10.10">
    <property type="entry name" value="Winged helix-like DNA-binding domain superfamily/Winged helix DNA-binding domain"/>
    <property type="match status" value="1"/>
</dbReference>
<evidence type="ECO:0000256" key="5">
    <source>
        <dbReference type="ARBA" id="ARBA00022679"/>
    </source>
</evidence>
<dbReference type="FunFam" id="1.10.10.10:FF:000214">
    <property type="entry name" value="Methylated-DNA--protein-cysteine methyltransferase"/>
    <property type="match status" value="1"/>
</dbReference>
<comment type="caution">
    <text evidence="10">The sequence shown here is derived from an EMBL/GenBank/DDBJ whole genome shotgun (WGS) entry which is preliminary data.</text>
</comment>
<sequence length="164" mass="18411">MKLALAKIVLDDEWYEVVQSEKGLVYFGRQQDHHELLKFFPLAEISSTADLDPVIEAQLQAYFAGEPVTFTFAFDFVGTPFQQTVWQALTQIPYGQTTTYSDLALRIQRPTAVRAVANAVGRNPMMIVVPCHRVLGKNGRLTGYRGGLATKRRLLQLEGIPVKE</sequence>
<proteinExistence type="inferred from homology"/>
<comment type="similarity">
    <text evidence="2">Belongs to the MGMT family.</text>
</comment>
<dbReference type="GO" id="GO:0032259">
    <property type="term" value="P:methylation"/>
    <property type="evidence" value="ECO:0007669"/>
    <property type="project" value="UniProtKB-KW"/>
</dbReference>
<dbReference type="InterPro" id="IPR014048">
    <property type="entry name" value="MethylDNA_cys_MeTrfase_DNA-bd"/>
</dbReference>
<evidence type="ECO:0000259" key="9">
    <source>
        <dbReference type="Pfam" id="PF01035"/>
    </source>
</evidence>
<evidence type="ECO:0000256" key="7">
    <source>
        <dbReference type="ARBA" id="ARBA00023204"/>
    </source>
</evidence>
<keyword evidence="5 10" id="KW-0808">Transferase</keyword>
<dbReference type="AlphaFoldDB" id="A0A415ESE2"/>